<evidence type="ECO:0000256" key="1">
    <source>
        <dbReference type="SAM" id="MobiDB-lite"/>
    </source>
</evidence>
<dbReference type="AlphaFoldDB" id="A0A6A5JWM8"/>
<sequence length="266" mass="28631">MPNPSITKDPQYNSSSVSVSRGRRKTRSKYAATRTAEQEEEEENSWPTSQTTMVQQLQEAQIEDRKHKPSNPSSKPRNTAPGTAVAGKNIQTNGSGSVSNSEAEDWQDITHPVPLSLNSPSTYAFPGTWPAALHDTKTALTSVAAATSTYATALSRSGLFKASLSIGSAALSSTNSVAVSVAGWGMRRSGRSGGWRGEERFVDGRGAFVLDTRDGGREVRGEEGWVEQRVRGGVGVRGGYVEDEDEEEEEEGVGDGLIRVFEFDSE</sequence>
<feature type="region of interest" description="Disordered" evidence="1">
    <location>
        <begin position="1"/>
        <end position="104"/>
    </location>
</feature>
<feature type="compositionally biased region" description="Polar residues" evidence="1">
    <location>
        <begin position="1"/>
        <end position="13"/>
    </location>
</feature>
<dbReference type="EMBL" id="ML975471">
    <property type="protein sequence ID" value="KAF1829048.1"/>
    <property type="molecule type" value="Genomic_DNA"/>
</dbReference>
<gene>
    <name evidence="2" type="ORF">BDW02DRAFT_634748</name>
</gene>
<organism evidence="2 3">
    <name type="scientific">Decorospora gaudefroyi</name>
    <dbReference type="NCBI Taxonomy" id="184978"/>
    <lineage>
        <taxon>Eukaryota</taxon>
        <taxon>Fungi</taxon>
        <taxon>Dikarya</taxon>
        <taxon>Ascomycota</taxon>
        <taxon>Pezizomycotina</taxon>
        <taxon>Dothideomycetes</taxon>
        <taxon>Pleosporomycetidae</taxon>
        <taxon>Pleosporales</taxon>
        <taxon>Pleosporineae</taxon>
        <taxon>Pleosporaceae</taxon>
        <taxon>Decorospora</taxon>
    </lineage>
</organism>
<reference evidence="2" key="1">
    <citation type="submission" date="2020-01" db="EMBL/GenBank/DDBJ databases">
        <authorList>
            <consortium name="DOE Joint Genome Institute"/>
            <person name="Haridas S."/>
            <person name="Albert R."/>
            <person name="Binder M."/>
            <person name="Bloem J."/>
            <person name="Labutti K."/>
            <person name="Salamov A."/>
            <person name="Andreopoulos B."/>
            <person name="Baker S.E."/>
            <person name="Barry K."/>
            <person name="Bills G."/>
            <person name="Bluhm B.H."/>
            <person name="Cannon C."/>
            <person name="Castanera R."/>
            <person name="Culley D.E."/>
            <person name="Daum C."/>
            <person name="Ezra D."/>
            <person name="Gonzalez J.B."/>
            <person name="Henrissat B."/>
            <person name="Kuo A."/>
            <person name="Liang C."/>
            <person name="Lipzen A."/>
            <person name="Lutzoni F."/>
            <person name="Magnuson J."/>
            <person name="Mondo S."/>
            <person name="Nolan M."/>
            <person name="Ohm R."/>
            <person name="Pangilinan J."/>
            <person name="Park H.-J."/>
            <person name="Ramirez L."/>
            <person name="Alfaro M."/>
            <person name="Sun H."/>
            <person name="Tritt A."/>
            <person name="Yoshinaga Y."/>
            <person name="Zwiers L.-H."/>
            <person name="Turgeon B.G."/>
            <person name="Goodwin S.B."/>
            <person name="Spatafora J.W."/>
            <person name="Crous P.W."/>
            <person name="Grigoriev I.V."/>
        </authorList>
    </citation>
    <scope>NUCLEOTIDE SEQUENCE</scope>
    <source>
        <strain evidence="2">P77</strain>
    </source>
</reference>
<feature type="compositionally biased region" description="Polar residues" evidence="1">
    <location>
        <begin position="45"/>
        <end position="59"/>
    </location>
</feature>
<evidence type="ECO:0000313" key="3">
    <source>
        <dbReference type="Proteomes" id="UP000800040"/>
    </source>
</evidence>
<evidence type="ECO:0000313" key="2">
    <source>
        <dbReference type="EMBL" id="KAF1829048.1"/>
    </source>
</evidence>
<proteinExistence type="predicted"/>
<feature type="compositionally biased region" description="Polar residues" evidence="1">
    <location>
        <begin position="89"/>
        <end position="101"/>
    </location>
</feature>
<keyword evidence="3" id="KW-1185">Reference proteome</keyword>
<feature type="compositionally biased region" description="Polar residues" evidence="1">
    <location>
        <begin position="70"/>
        <end position="81"/>
    </location>
</feature>
<name>A0A6A5JWM8_9PLEO</name>
<dbReference type="Proteomes" id="UP000800040">
    <property type="component" value="Unassembled WGS sequence"/>
</dbReference>
<protein>
    <submittedName>
        <fullName evidence="2">Uncharacterized protein</fullName>
    </submittedName>
</protein>
<accession>A0A6A5JWM8</accession>